<dbReference type="AlphaFoldDB" id="A0A8J2Y9L3"/>
<organism evidence="2 3">
    <name type="scientific">Marinithermofilum abyssi</name>
    <dbReference type="NCBI Taxonomy" id="1571185"/>
    <lineage>
        <taxon>Bacteria</taxon>
        <taxon>Bacillati</taxon>
        <taxon>Bacillota</taxon>
        <taxon>Bacilli</taxon>
        <taxon>Bacillales</taxon>
        <taxon>Thermoactinomycetaceae</taxon>
        <taxon>Marinithermofilum</taxon>
    </lineage>
</organism>
<comment type="caution">
    <text evidence="2">The sequence shown here is derived from an EMBL/GenBank/DDBJ whole genome shotgun (WGS) entry which is preliminary data.</text>
</comment>
<feature type="region of interest" description="Disordered" evidence="1">
    <location>
        <begin position="46"/>
        <end position="67"/>
    </location>
</feature>
<name>A0A8J2Y9L3_9BACL</name>
<keyword evidence="3" id="KW-1185">Reference proteome</keyword>
<protein>
    <submittedName>
        <fullName evidence="2">Uncharacterized protein</fullName>
    </submittedName>
</protein>
<reference evidence="2" key="1">
    <citation type="journal article" date="2014" name="Int. J. Syst. Evol. Microbiol.">
        <title>Complete genome sequence of Corynebacterium casei LMG S-19264T (=DSM 44701T), isolated from a smear-ripened cheese.</title>
        <authorList>
            <consortium name="US DOE Joint Genome Institute (JGI-PGF)"/>
            <person name="Walter F."/>
            <person name="Albersmeier A."/>
            <person name="Kalinowski J."/>
            <person name="Ruckert C."/>
        </authorList>
    </citation>
    <scope>NUCLEOTIDE SEQUENCE</scope>
    <source>
        <strain evidence="2">CGMCC 1.15179</strain>
    </source>
</reference>
<sequence length="67" mass="7520">MATLDDPRSPRFEGVSGHLSCFERWGVGVIGKILCAFFRRSETAIPNRPPITNDQTNPSRVEQVTIF</sequence>
<proteinExistence type="predicted"/>
<dbReference type="Proteomes" id="UP000625210">
    <property type="component" value="Unassembled WGS sequence"/>
</dbReference>
<feature type="compositionally biased region" description="Polar residues" evidence="1">
    <location>
        <begin position="50"/>
        <end position="67"/>
    </location>
</feature>
<evidence type="ECO:0000256" key="1">
    <source>
        <dbReference type="SAM" id="MobiDB-lite"/>
    </source>
</evidence>
<evidence type="ECO:0000313" key="3">
    <source>
        <dbReference type="Proteomes" id="UP000625210"/>
    </source>
</evidence>
<accession>A0A8J2Y9L3</accession>
<dbReference type="EMBL" id="BMHQ01000012">
    <property type="protein sequence ID" value="GGE25781.1"/>
    <property type="molecule type" value="Genomic_DNA"/>
</dbReference>
<evidence type="ECO:0000313" key="2">
    <source>
        <dbReference type="EMBL" id="GGE25781.1"/>
    </source>
</evidence>
<reference evidence="2" key="2">
    <citation type="submission" date="2020-09" db="EMBL/GenBank/DDBJ databases">
        <authorList>
            <person name="Sun Q."/>
            <person name="Zhou Y."/>
        </authorList>
    </citation>
    <scope>NUCLEOTIDE SEQUENCE</scope>
    <source>
        <strain evidence="2">CGMCC 1.15179</strain>
    </source>
</reference>
<gene>
    <name evidence="2" type="ORF">GCM10011571_29860</name>
</gene>